<dbReference type="PANTHER" id="PTHR34524:SF6">
    <property type="entry name" value="CALCYPHOSINE LIKE"/>
    <property type="match status" value="1"/>
</dbReference>
<dbReference type="Pfam" id="PF13499">
    <property type="entry name" value="EF-hand_7"/>
    <property type="match status" value="2"/>
</dbReference>
<dbReference type="SMART" id="SM00054">
    <property type="entry name" value="EFh"/>
    <property type="match status" value="6"/>
</dbReference>
<reference evidence="6" key="1">
    <citation type="submission" date="2021-02" db="EMBL/GenBank/DDBJ databases">
        <authorList>
            <person name="Dougan E. K."/>
            <person name="Rhodes N."/>
            <person name="Thang M."/>
            <person name="Chan C."/>
        </authorList>
    </citation>
    <scope>NUCLEOTIDE SEQUENCE</scope>
</reference>
<feature type="domain" description="EF-hand" evidence="5">
    <location>
        <begin position="461"/>
        <end position="496"/>
    </location>
</feature>
<name>A0A813I345_POLGL</name>
<dbReference type="InterPro" id="IPR011992">
    <property type="entry name" value="EF-hand-dom_pair"/>
</dbReference>
<evidence type="ECO:0000256" key="3">
    <source>
        <dbReference type="ARBA" id="ARBA00022837"/>
    </source>
</evidence>
<dbReference type="AlphaFoldDB" id="A0A813I345"/>
<gene>
    <name evidence="6" type="ORF">PGLA2088_LOCUS3488</name>
</gene>
<keyword evidence="2" id="KW-0677">Repeat</keyword>
<sequence>MSSRGCDVIAVCHHGPAEEHLRAPTAASQCRSAAAFAPAASSTSSGMGMGSNGAAKRPQGTNRSAQPRPAAAAQLTPRSPRQAEPEVSLSMQPAQSASPRQTPGQLPAPDTPSPAPPEVVGGISTDPSLKAIRISGTTGKYKLINDTYEPMTMKHQDRPCWCAQSAAPVYLFHTGKARWVISKRINDGARCYAFISDNGTTVTDPTQCAGPWVCCGDDGNWNPDPNIKCSVAEASNDMFVLLRVQVEEDLAHYGLMDTNSLKQLWRKLDGNGNNMVSLAEIDALVVDMVKGGLWPDWLNNKQSLMRAYEKTVKLDGDAKDDFVEKEEFHSLLLNMFWFGHIHQVFDDIDTNNDDKIDIHEFTAGMSKLGLALSPQDAEAEFAQIDQDHGGSCLFVEFCAYVRRRISPDHNPAFDADIISGEKAGETVRKKHGDQGTHGHFVNKKSLADFDTLEKKMKDMMTDQALLKKLWSRLDFNGNKIVSLAEVDKMVNDQYPLLNHKPALMRAFQSTLRQGDGDEWVEKHEFKILLGNLFYFNKLFWLFDQVDEDKDRRMDFKEFKWCMSVCGVKLSETKAQAEFKKVDVNGGGIILFDEFCRYFADKTAPEAMTHFVDGL</sequence>
<dbReference type="PANTHER" id="PTHR34524">
    <property type="entry name" value="CALCYPHOSIN"/>
    <property type="match status" value="1"/>
</dbReference>
<feature type="compositionally biased region" description="Polar residues" evidence="4">
    <location>
        <begin position="89"/>
        <end position="104"/>
    </location>
</feature>
<dbReference type="GO" id="GO:0005509">
    <property type="term" value="F:calcium ion binding"/>
    <property type="evidence" value="ECO:0007669"/>
    <property type="project" value="InterPro"/>
</dbReference>
<comment type="caution">
    <text evidence="6">The sequence shown here is derived from an EMBL/GenBank/DDBJ whole genome shotgun (WGS) entry which is preliminary data.</text>
</comment>
<dbReference type="InterPro" id="IPR018247">
    <property type="entry name" value="EF_Hand_1_Ca_BS"/>
</dbReference>
<evidence type="ECO:0000256" key="2">
    <source>
        <dbReference type="ARBA" id="ARBA00022737"/>
    </source>
</evidence>
<dbReference type="Gene3D" id="1.10.238.10">
    <property type="entry name" value="EF-hand"/>
    <property type="match status" value="4"/>
</dbReference>
<dbReference type="PROSITE" id="PS50222">
    <property type="entry name" value="EF_HAND_2"/>
    <property type="match status" value="5"/>
</dbReference>
<dbReference type="SUPFAM" id="SSF47473">
    <property type="entry name" value="EF-hand"/>
    <property type="match status" value="2"/>
</dbReference>
<dbReference type="InterPro" id="IPR051581">
    <property type="entry name" value="Ca-bind"/>
</dbReference>
<keyword evidence="3" id="KW-0106">Calcium</keyword>
<evidence type="ECO:0000259" key="5">
    <source>
        <dbReference type="PROSITE" id="PS50222"/>
    </source>
</evidence>
<dbReference type="Proteomes" id="UP000626109">
    <property type="component" value="Unassembled WGS sequence"/>
</dbReference>
<keyword evidence="1" id="KW-0479">Metal-binding</keyword>
<accession>A0A813I345</accession>
<feature type="region of interest" description="Disordered" evidence="4">
    <location>
        <begin position="40"/>
        <end position="127"/>
    </location>
</feature>
<feature type="domain" description="EF-hand" evidence="5">
    <location>
        <begin position="340"/>
        <end position="371"/>
    </location>
</feature>
<proteinExistence type="predicted"/>
<dbReference type="InterPro" id="IPR002048">
    <property type="entry name" value="EF_hand_dom"/>
</dbReference>
<evidence type="ECO:0000313" key="6">
    <source>
        <dbReference type="EMBL" id="CAE8644940.1"/>
    </source>
</evidence>
<feature type="domain" description="EF-hand" evidence="5">
    <location>
        <begin position="533"/>
        <end position="568"/>
    </location>
</feature>
<evidence type="ECO:0000313" key="7">
    <source>
        <dbReference type="Proteomes" id="UP000626109"/>
    </source>
</evidence>
<feature type="compositionally biased region" description="Low complexity" evidence="4">
    <location>
        <begin position="63"/>
        <end position="74"/>
    </location>
</feature>
<evidence type="ECO:0000256" key="4">
    <source>
        <dbReference type="SAM" id="MobiDB-lite"/>
    </source>
</evidence>
<dbReference type="EMBL" id="CAJNNW010003030">
    <property type="protein sequence ID" value="CAE8644940.1"/>
    <property type="molecule type" value="Genomic_DNA"/>
</dbReference>
<feature type="domain" description="EF-hand" evidence="5">
    <location>
        <begin position="569"/>
        <end position="604"/>
    </location>
</feature>
<dbReference type="PROSITE" id="PS00018">
    <property type="entry name" value="EF_HAND_1"/>
    <property type="match status" value="4"/>
</dbReference>
<dbReference type="CDD" id="cd00051">
    <property type="entry name" value="EFh"/>
    <property type="match status" value="1"/>
</dbReference>
<feature type="domain" description="EF-hand" evidence="5">
    <location>
        <begin position="256"/>
        <end position="291"/>
    </location>
</feature>
<organism evidence="6 7">
    <name type="scientific">Polarella glacialis</name>
    <name type="common">Dinoflagellate</name>
    <dbReference type="NCBI Taxonomy" id="89957"/>
    <lineage>
        <taxon>Eukaryota</taxon>
        <taxon>Sar</taxon>
        <taxon>Alveolata</taxon>
        <taxon>Dinophyceae</taxon>
        <taxon>Suessiales</taxon>
        <taxon>Suessiaceae</taxon>
        <taxon>Polarella</taxon>
    </lineage>
</organism>
<evidence type="ECO:0000256" key="1">
    <source>
        <dbReference type="ARBA" id="ARBA00022723"/>
    </source>
</evidence>
<protein>
    <recommendedName>
        <fullName evidence="5">EF-hand domain-containing protein</fullName>
    </recommendedName>
</protein>